<sequence>MLCRAVHGDLRESLSCHFVAQRSQVFILVRLTRFPLAPPTPWFRSSRMWSCVMRSFHSPGPRSGAASPVLPSSRAHRLSFRWLGVTSDYRSMPTQLSQPPINMLCPGHGSALDCICWYSRCLYPPITTYPLPQQSPPASPFPPRRCHPCH</sequence>
<protein>
    <submittedName>
        <fullName evidence="1">Uncharacterized protein</fullName>
    </submittedName>
</protein>
<accession>A0A6A5VP91</accession>
<organism evidence="1 2">
    <name type="scientific">Bimuria novae-zelandiae CBS 107.79</name>
    <dbReference type="NCBI Taxonomy" id="1447943"/>
    <lineage>
        <taxon>Eukaryota</taxon>
        <taxon>Fungi</taxon>
        <taxon>Dikarya</taxon>
        <taxon>Ascomycota</taxon>
        <taxon>Pezizomycotina</taxon>
        <taxon>Dothideomycetes</taxon>
        <taxon>Pleosporomycetidae</taxon>
        <taxon>Pleosporales</taxon>
        <taxon>Massarineae</taxon>
        <taxon>Didymosphaeriaceae</taxon>
        <taxon>Bimuria</taxon>
    </lineage>
</organism>
<dbReference type="AlphaFoldDB" id="A0A6A5VP91"/>
<evidence type="ECO:0000313" key="1">
    <source>
        <dbReference type="EMBL" id="KAF1977532.1"/>
    </source>
</evidence>
<dbReference type="EMBL" id="ML976663">
    <property type="protein sequence ID" value="KAF1977532.1"/>
    <property type="molecule type" value="Genomic_DNA"/>
</dbReference>
<gene>
    <name evidence="1" type="ORF">BU23DRAFT_298806</name>
</gene>
<evidence type="ECO:0000313" key="2">
    <source>
        <dbReference type="Proteomes" id="UP000800036"/>
    </source>
</evidence>
<keyword evidence="2" id="KW-1185">Reference proteome</keyword>
<dbReference type="OrthoDB" id="10423443at2759"/>
<proteinExistence type="predicted"/>
<reference evidence="1" key="1">
    <citation type="journal article" date="2020" name="Stud. Mycol.">
        <title>101 Dothideomycetes genomes: a test case for predicting lifestyles and emergence of pathogens.</title>
        <authorList>
            <person name="Haridas S."/>
            <person name="Albert R."/>
            <person name="Binder M."/>
            <person name="Bloem J."/>
            <person name="Labutti K."/>
            <person name="Salamov A."/>
            <person name="Andreopoulos B."/>
            <person name="Baker S."/>
            <person name="Barry K."/>
            <person name="Bills G."/>
            <person name="Bluhm B."/>
            <person name="Cannon C."/>
            <person name="Castanera R."/>
            <person name="Culley D."/>
            <person name="Daum C."/>
            <person name="Ezra D."/>
            <person name="Gonzalez J."/>
            <person name="Henrissat B."/>
            <person name="Kuo A."/>
            <person name="Liang C."/>
            <person name="Lipzen A."/>
            <person name="Lutzoni F."/>
            <person name="Magnuson J."/>
            <person name="Mondo S."/>
            <person name="Nolan M."/>
            <person name="Ohm R."/>
            <person name="Pangilinan J."/>
            <person name="Park H.-J."/>
            <person name="Ramirez L."/>
            <person name="Alfaro M."/>
            <person name="Sun H."/>
            <person name="Tritt A."/>
            <person name="Yoshinaga Y."/>
            <person name="Zwiers L.-H."/>
            <person name="Turgeon B."/>
            <person name="Goodwin S."/>
            <person name="Spatafora J."/>
            <person name="Crous P."/>
            <person name="Grigoriev I."/>
        </authorList>
    </citation>
    <scope>NUCLEOTIDE SEQUENCE</scope>
    <source>
        <strain evidence="1">CBS 107.79</strain>
    </source>
</reference>
<dbReference type="Proteomes" id="UP000800036">
    <property type="component" value="Unassembled WGS sequence"/>
</dbReference>
<name>A0A6A5VP91_9PLEO</name>